<proteinExistence type="predicted"/>
<sequence length="420" mass="46963">MHTHLTDTKLDRSFIVAAVASHMPQELDHCAITPSFSLLIRSPPLSAENRTTDHASTAESSRHHKHIMGYSVYTAFATQDEAIPESCRYRVHKQPAGSGRIGFRVDYNGCGTGSMMTNGLYPRILDPEPRTPSLEVAYQHLLWKSRLSGPFVSIWRSWARALRWARYLQKKNCRGIIIYAIDLEVVQNPIYDAHKIVKELQQQQEQQECPTRGRDLSLKNHLEELLVYNGIDASTCAILASIPAGSENVKVAAHFAHALIPKELYKEISILHYRQQQQLQLLQLQQQLFFPYAFQQYPATTTKTLYNNNSSCNFFSTSLPPPPSSSYHHSAVPSGTAGTTCTLFDSLLSRLYVDILLRRGNVETSKLLELVIAMCTDFALAGKKEMVVVVESDVMGARSRGDSDLSTFSSSSCGTFGSME</sequence>
<evidence type="ECO:0000259" key="2">
    <source>
        <dbReference type="Pfam" id="PF24494"/>
    </source>
</evidence>
<dbReference type="GeneID" id="27898090"/>
<dbReference type="AlphaFoldDB" id="M3BP94"/>
<feature type="domain" description="DUF7587" evidence="2">
    <location>
        <begin position="123"/>
        <end position="233"/>
    </location>
</feature>
<dbReference type="HOGENOM" id="CLU_654108_0_0_1"/>
<evidence type="ECO:0000313" key="3">
    <source>
        <dbReference type="EMBL" id="EMF07983.1"/>
    </source>
</evidence>
<name>M3BP94_SPHMS</name>
<dbReference type="InterPro" id="IPR056009">
    <property type="entry name" value="DUF7587"/>
</dbReference>
<gene>
    <name evidence="3" type="ORF">SEPMUDRAFT_112035</name>
</gene>
<dbReference type="eggNOG" id="ENOG502RHKM">
    <property type="taxonomic scope" value="Eukaryota"/>
</dbReference>
<dbReference type="Proteomes" id="UP000016931">
    <property type="component" value="Unassembled WGS sequence"/>
</dbReference>
<evidence type="ECO:0000256" key="1">
    <source>
        <dbReference type="SAM" id="MobiDB-lite"/>
    </source>
</evidence>
<dbReference type="EMBL" id="KB456272">
    <property type="protein sequence ID" value="EMF07983.1"/>
    <property type="molecule type" value="Genomic_DNA"/>
</dbReference>
<accession>M3BP94</accession>
<dbReference type="Pfam" id="PF24494">
    <property type="entry name" value="DUF7587"/>
    <property type="match status" value="1"/>
</dbReference>
<dbReference type="OrthoDB" id="3647785at2759"/>
<feature type="region of interest" description="Disordered" evidence="1">
    <location>
        <begin position="398"/>
        <end position="420"/>
    </location>
</feature>
<keyword evidence="4" id="KW-1185">Reference proteome</keyword>
<reference evidence="3 4" key="1">
    <citation type="journal article" date="2012" name="PLoS Pathog.">
        <title>Diverse lifestyles and strategies of plant pathogenesis encoded in the genomes of eighteen Dothideomycetes fungi.</title>
        <authorList>
            <person name="Ohm R.A."/>
            <person name="Feau N."/>
            <person name="Henrissat B."/>
            <person name="Schoch C.L."/>
            <person name="Horwitz B.A."/>
            <person name="Barry K.W."/>
            <person name="Condon B.J."/>
            <person name="Copeland A.C."/>
            <person name="Dhillon B."/>
            <person name="Glaser F."/>
            <person name="Hesse C.N."/>
            <person name="Kosti I."/>
            <person name="LaButti K."/>
            <person name="Lindquist E.A."/>
            <person name="Lucas S."/>
            <person name="Salamov A.A."/>
            <person name="Bradshaw R.E."/>
            <person name="Ciuffetti L."/>
            <person name="Hamelin R.C."/>
            <person name="Kema G.H.J."/>
            <person name="Lawrence C."/>
            <person name="Scott J.A."/>
            <person name="Spatafora J.W."/>
            <person name="Turgeon B.G."/>
            <person name="de Wit P.J.G.M."/>
            <person name="Zhong S."/>
            <person name="Goodwin S.B."/>
            <person name="Grigoriev I.V."/>
        </authorList>
    </citation>
    <scope>NUCLEOTIDE SEQUENCE [LARGE SCALE GENOMIC DNA]</scope>
    <source>
        <strain evidence="3 4">SO2202</strain>
    </source>
</reference>
<protein>
    <recommendedName>
        <fullName evidence="2">DUF7587 domain-containing protein</fullName>
    </recommendedName>
</protein>
<evidence type="ECO:0000313" key="4">
    <source>
        <dbReference type="Proteomes" id="UP000016931"/>
    </source>
</evidence>
<dbReference type="RefSeq" id="XP_016756104.1">
    <property type="nucleotide sequence ID" value="XM_016900953.1"/>
</dbReference>
<feature type="compositionally biased region" description="Low complexity" evidence="1">
    <location>
        <begin position="404"/>
        <end position="420"/>
    </location>
</feature>
<organism evidence="3 4">
    <name type="scientific">Sphaerulina musiva (strain SO2202)</name>
    <name type="common">Poplar stem canker fungus</name>
    <name type="synonym">Septoria musiva</name>
    <dbReference type="NCBI Taxonomy" id="692275"/>
    <lineage>
        <taxon>Eukaryota</taxon>
        <taxon>Fungi</taxon>
        <taxon>Dikarya</taxon>
        <taxon>Ascomycota</taxon>
        <taxon>Pezizomycotina</taxon>
        <taxon>Dothideomycetes</taxon>
        <taxon>Dothideomycetidae</taxon>
        <taxon>Mycosphaerellales</taxon>
        <taxon>Mycosphaerellaceae</taxon>
        <taxon>Sphaerulina</taxon>
    </lineage>
</organism>